<comment type="subcellular location">
    <subcellularLocation>
        <location evidence="1">Secreted</location>
    </subcellularLocation>
</comment>
<protein>
    <recommendedName>
        <fullName evidence="4">Anaphylatoxin-like domain-containing protein</fullName>
    </recommendedName>
</protein>
<keyword evidence="3" id="KW-1015">Disulfide bond</keyword>
<dbReference type="AlphaFoldDB" id="A0A7J5YTG9"/>
<dbReference type="GO" id="GO:0005576">
    <property type="term" value="C:extracellular region"/>
    <property type="evidence" value="ECO:0007669"/>
    <property type="project" value="UniProtKB-SubCell"/>
</dbReference>
<comment type="caution">
    <text evidence="5">The sequence shown here is derived from an EMBL/GenBank/DDBJ whole genome shotgun (WGS) entry which is preliminary data.</text>
</comment>
<accession>A0A7J5YTG9</accession>
<keyword evidence="6" id="KW-1185">Reference proteome</keyword>
<dbReference type="Pfam" id="PF01821">
    <property type="entry name" value="ANATO"/>
    <property type="match status" value="1"/>
</dbReference>
<evidence type="ECO:0000313" key="6">
    <source>
        <dbReference type="Proteomes" id="UP000518266"/>
    </source>
</evidence>
<dbReference type="InterPro" id="IPR018081">
    <property type="entry name" value="Anaphylatoxin_comp_syst"/>
</dbReference>
<evidence type="ECO:0000256" key="2">
    <source>
        <dbReference type="ARBA" id="ARBA00022525"/>
    </source>
</evidence>
<evidence type="ECO:0000259" key="4">
    <source>
        <dbReference type="Pfam" id="PF01821"/>
    </source>
</evidence>
<evidence type="ECO:0000313" key="5">
    <source>
        <dbReference type="EMBL" id="KAF3852796.1"/>
    </source>
</evidence>
<dbReference type="EMBL" id="JAAKFY010000009">
    <property type="protein sequence ID" value="KAF3852796.1"/>
    <property type="molecule type" value="Genomic_DNA"/>
</dbReference>
<evidence type="ECO:0000256" key="3">
    <source>
        <dbReference type="ARBA" id="ARBA00023157"/>
    </source>
</evidence>
<sequence>MPYSCTRRSLYITEGWECMKAFRYCCATYRNQEINTEIPPSHHPLQHLRPPPPLNQCPLFTNII</sequence>
<dbReference type="SUPFAM" id="SSF47686">
    <property type="entry name" value="Anaphylotoxins (complement system)"/>
    <property type="match status" value="1"/>
</dbReference>
<gene>
    <name evidence="5" type="ORF">F7725_006151</name>
</gene>
<organism evidence="5 6">
    <name type="scientific">Dissostichus mawsoni</name>
    <name type="common">Antarctic cod</name>
    <dbReference type="NCBI Taxonomy" id="36200"/>
    <lineage>
        <taxon>Eukaryota</taxon>
        <taxon>Metazoa</taxon>
        <taxon>Chordata</taxon>
        <taxon>Craniata</taxon>
        <taxon>Vertebrata</taxon>
        <taxon>Euteleostomi</taxon>
        <taxon>Actinopterygii</taxon>
        <taxon>Neopterygii</taxon>
        <taxon>Teleostei</taxon>
        <taxon>Neoteleostei</taxon>
        <taxon>Acanthomorphata</taxon>
        <taxon>Eupercaria</taxon>
        <taxon>Perciformes</taxon>
        <taxon>Notothenioidei</taxon>
        <taxon>Nototheniidae</taxon>
        <taxon>Dissostichus</taxon>
    </lineage>
</organism>
<name>A0A7J5YTG9_DISMA</name>
<reference evidence="5 6" key="1">
    <citation type="submission" date="2020-03" db="EMBL/GenBank/DDBJ databases">
        <title>Dissostichus mawsoni Genome sequencing and assembly.</title>
        <authorList>
            <person name="Park H."/>
        </authorList>
    </citation>
    <scope>NUCLEOTIDE SEQUENCE [LARGE SCALE GENOMIC DNA]</scope>
    <source>
        <strain evidence="5">DM0001</strain>
        <tissue evidence="5">Muscle</tissue>
    </source>
</reference>
<dbReference type="Gene3D" id="1.20.91.20">
    <property type="entry name" value="Anaphylotoxins (complement system)"/>
    <property type="match status" value="1"/>
</dbReference>
<dbReference type="OrthoDB" id="8957985at2759"/>
<proteinExistence type="predicted"/>
<keyword evidence="2" id="KW-0964">Secreted</keyword>
<dbReference type="InterPro" id="IPR000020">
    <property type="entry name" value="Anaphylatoxin/fibulin"/>
</dbReference>
<evidence type="ECO:0000256" key="1">
    <source>
        <dbReference type="ARBA" id="ARBA00004613"/>
    </source>
</evidence>
<dbReference type="Proteomes" id="UP000518266">
    <property type="component" value="Unassembled WGS sequence"/>
</dbReference>
<feature type="domain" description="Anaphylatoxin-like" evidence="4">
    <location>
        <begin position="1"/>
        <end position="26"/>
    </location>
</feature>